<dbReference type="Proteomes" id="UP000054549">
    <property type="component" value="Unassembled WGS sequence"/>
</dbReference>
<proteinExistence type="predicted"/>
<dbReference type="EMBL" id="KN818629">
    <property type="protein sequence ID" value="KIL54800.1"/>
    <property type="molecule type" value="Genomic_DNA"/>
</dbReference>
<gene>
    <name evidence="2" type="ORF">M378DRAFT_174022</name>
</gene>
<dbReference type="STRING" id="946122.A0A0C2RWV6"/>
<evidence type="ECO:0000313" key="3">
    <source>
        <dbReference type="Proteomes" id="UP000054549"/>
    </source>
</evidence>
<organism evidence="2 3">
    <name type="scientific">Amanita muscaria (strain Koide BX008)</name>
    <dbReference type="NCBI Taxonomy" id="946122"/>
    <lineage>
        <taxon>Eukaryota</taxon>
        <taxon>Fungi</taxon>
        <taxon>Dikarya</taxon>
        <taxon>Basidiomycota</taxon>
        <taxon>Agaricomycotina</taxon>
        <taxon>Agaricomycetes</taxon>
        <taxon>Agaricomycetidae</taxon>
        <taxon>Agaricales</taxon>
        <taxon>Pluteineae</taxon>
        <taxon>Amanitaceae</taxon>
        <taxon>Amanita</taxon>
    </lineage>
</organism>
<dbReference type="OrthoDB" id="273181at2759"/>
<dbReference type="AlphaFoldDB" id="A0A0C2RWV6"/>
<reference evidence="2 3" key="1">
    <citation type="submission" date="2014-04" db="EMBL/GenBank/DDBJ databases">
        <title>Evolutionary Origins and Diversification of the Mycorrhizal Mutualists.</title>
        <authorList>
            <consortium name="DOE Joint Genome Institute"/>
            <consortium name="Mycorrhizal Genomics Consortium"/>
            <person name="Kohler A."/>
            <person name="Kuo A."/>
            <person name="Nagy L.G."/>
            <person name="Floudas D."/>
            <person name="Copeland A."/>
            <person name="Barry K.W."/>
            <person name="Cichocki N."/>
            <person name="Veneault-Fourrey C."/>
            <person name="LaButti K."/>
            <person name="Lindquist E.A."/>
            <person name="Lipzen A."/>
            <person name="Lundell T."/>
            <person name="Morin E."/>
            <person name="Murat C."/>
            <person name="Riley R."/>
            <person name="Ohm R."/>
            <person name="Sun H."/>
            <person name="Tunlid A."/>
            <person name="Henrissat B."/>
            <person name="Grigoriev I.V."/>
            <person name="Hibbett D.S."/>
            <person name="Martin F."/>
        </authorList>
    </citation>
    <scope>NUCLEOTIDE SEQUENCE [LARGE SCALE GENOMIC DNA]</scope>
    <source>
        <strain evidence="2 3">Koide BX008</strain>
    </source>
</reference>
<name>A0A0C2RWV6_AMAMK</name>
<keyword evidence="1" id="KW-0732">Signal</keyword>
<sequence>MWTPMHLVLELAPVHLAQGGGDSSSTSHIQRCGSLSDVNDIDFLRSNRISYLIHPLDAPWLPFIEKSKSGFTRYRIDILHSSSDNLKPHLEALLKQAITHTSNLSISASTSPSQWMRTTCHSATEYLRVF</sequence>
<feature type="chain" id="PRO_5002166975" evidence="1">
    <location>
        <begin position="20"/>
        <end position="130"/>
    </location>
</feature>
<feature type="signal peptide" evidence="1">
    <location>
        <begin position="1"/>
        <end position="19"/>
    </location>
</feature>
<keyword evidence="3" id="KW-1185">Reference proteome</keyword>
<accession>A0A0C2RWV6</accession>
<dbReference type="HOGENOM" id="CLU_1937599_0_0_1"/>
<evidence type="ECO:0000313" key="2">
    <source>
        <dbReference type="EMBL" id="KIL54800.1"/>
    </source>
</evidence>
<protein>
    <submittedName>
        <fullName evidence="2">Uncharacterized protein</fullName>
    </submittedName>
</protein>
<evidence type="ECO:0000256" key="1">
    <source>
        <dbReference type="SAM" id="SignalP"/>
    </source>
</evidence>
<dbReference type="InParanoid" id="A0A0C2RWV6"/>